<dbReference type="PANTHER" id="PTHR14226:SF57">
    <property type="entry name" value="BLR7027 PROTEIN"/>
    <property type="match status" value="1"/>
</dbReference>
<dbReference type="Pfam" id="PF12536">
    <property type="entry name" value="DUF3734"/>
    <property type="match status" value="1"/>
</dbReference>
<feature type="short sequence motif" description="DGA/G" evidence="4">
    <location>
        <begin position="207"/>
        <end position="209"/>
    </location>
</feature>
<dbReference type="PANTHER" id="PTHR14226">
    <property type="entry name" value="NEUROPATHY TARGET ESTERASE/SWISS CHEESE D.MELANOGASTER"/>
    <property type="match status" value="1"/>
</dbReference>
<feature type="short sequence motif" description="GXSXG" evidence="4">
    <location>
        <begin position="45"/>
        <end position="49"/>
    </location>
</feature>
<evidence type="ECO:0000313" key="6">
    <source>
        <dbReference type="EMBL" id="RDI43772.1"/>
    </source>
</evidence>
<evidence type="ECO:0000256" key="1">
    <source>
        <dbReference type="ARBA" id="ARBA00022801"/>
    </source>
</evidence>
<keyword evidence="3 4" id="KW-0443">Lipid metabolism</keyword>
<reference evidence="6 7" key="1">
    <citation type="submission" date="2018-07" db="EMBL/GenBank/DDBJ databases">
        <title>Genomic Encyclopedia of Type Strains, Phase IV (KMG-IV): sequencing the most valuable type-strain genomes for metagenomic binning, comparative biology and taxonomic classification.</title>
        <authorList>
            <person name="Goeker M."/>
        </authorList>
    </citation>
    <scope>NUCLEOTIDE SEQUENCE [LARGE SCALE GENOMIC DNA]</scope>
    <source>
        <strain evidence="6 7">DSM 16500</strain>
    </source>
</reference>
<evidence type="ECO:0000256" key="4">
    <source>
        <dbReference type="PROSITE-ProRule" id="PRU01161"/>
    </source>
</evidence>
<dbReference type="SUPFAM" id="SSF52151">
    <property type="entry name" value="FabD/lysophospholipase-like"/>
    <property type="match status" value="1"/>
</dbReference>
<proteinExistence type="predicted"/>
<gene>
    <name evidence="6" type="ORF">C8D86_11042</name>
</gene>
<dbReference type="Pfam" id="PF01734">
    <property type="entry name" value="Patatin"/>
    <property type="match status" value="1"/>
</dbReference>
<dbReference type="InterPro" id="IPR050301">
    <property type="entry name" value="NTE"/>
</dbReference>
<keyword evidence="2 4" id="KW-0442">Lipid degradation</keyword>
<dbReference type="InterPro" id="IPR016035">
    <property type="entry name" value="Acyl_Trfase/lysoPLipase"/>
</dbReference>
<dbReference type="Proteomes" id="UP000254720">
    <property type="component" value="Unassembled WGS sequence"/>
</dbReference>
<dbReference type="AlphaFoldDB" id="A0A370GIZ3"/>
<evidence type="ECO:0000256" key="3">
    <source>
        <dbReference type="ARBA" id="ARBA00023098"/>
    </source>
</evidence>
<feature type="short sequence motif" description="GXGXXG" evidence="4">
    <location>
        <begin position="18"/>
        <end position="23"/>
    </location>
</feature>
<dbReference type="EMBL" id="QQAX01000010">
    <property type="protein sequence ID" value="RDI43772.1"/>
    <property type="molecule type" value="Genomic_DNA"/>
</dbReference>
<name>A0A370GIZ3_9COXI</name>
<keyword evidence="1 4" id="KW-0378">Hydrolase</keyword>
<protein>
    <submittedName>
        <fullName evidence="6">NTE family protein</fullName>
    </submittedName>
</protein>
<sequence>MAKDLASSFDRIIYLFQGGGALGAYQVGVFKALHENGYLPDWMIGTSIGAINSAIVAGNKPEKRIEKLEGFWNSISTKLPAMPDTLNNIVMERWHHFVSAQMTAWFGQPGFFRPRWWNPWWSLQSTVDKLSYYDTSELRETLLRYVDFDLINQKKVRLSIGSVRVATGELVYFDNTKIEITPEHVMASGALPPGFPAVCIDNAMYWDGGVHSNTQVNLLFKEDEPIRSLCFMVHLFDSYGTRPITMDGIYKRQKDISYSSHHHQFITAYGMVQNLRHAIRVLSENMPEEKLNSAELKELIELGHSGVIHLARFHYKGKLSDLSSKDYEFSLSSVMEHIKNGCEDAARTLRKPPWEEVLPEDIGLVVYELSDDPATDHQI</sequence>
<dbReference type="RefSeq" id="WP_114834329.1">
    <property type="nucleotide sequence ID" value="NZ_LR699115.1"/>
</dbReference>
<comment type="caution">
    <text evidence="6">The sequence shown here is derived from an EMBL/GenBank/DDBJ whole genome shotgun (WGS) entry which is preliminary data.</text>
</comment>
<keyword evidence="7" id="KW-1185">Reference proteome</keyword>
<dbReference type="OrthoDB" id="9807112at2"/>
<feature type="active site" description="Nucleophile" evidence="4">
    <location>
        <position position="47"/>
    </location>
</feature>
<dbReference type="PROSITE" id="PS51635">
    <property type="entry name" value="PNPLA"/>
    <property type="match status" value="1"/>
</dbReference>
<feature type="domain" description="PNPLA" evidence="5">
    <location>
        <begin position="14"/>
        <end position="220"/>
    </location>
</feature>
<evidence type="ECO:0000256" key="2">
    <source>
        <dbReference type="ARBA" id="ARBA00022963"/>
    </source>
</evidence>
<evidence type="ECO:0000313" key="7">
    <source>
        <dbReference type="Proteomes" id="UP000254720"/>
    </source>
</evidence>
<accession>A0A370GIZ3</accession>
<dbReference type="GO" id="GO:0016787">
    <property type="term" value="F:hydrolase activity"/>
    <property type="evidence" value="ECO:0007669"/>
    <property type="project" value="UniProtKB-UniRule"/>
</dbReference>
<dbReference type="GO" id="GO:0016042">
    <property type="term" value="P:lipid catabolic process"/>
    <property type="evidence" value="ECO:0007669"/>
    <property type="project" value="UniProtKB-UniRule"/>
</dbReference>
<dbReference type="CDD" id="cd07209">
    <property type="entry name" value="Pat_hypo_Ecoli_Z1214_like"/>
    <property type="match status" value="1"/>
</dbReference>
<dbReference type="InterPro" id="IPR002641">
    <property type="entry name" value="PNPLA_dom"/>
</dbReference>
<dbReference type="Gene3D" id="3.40.1090.10">
    <property type="entry name" value="Cytosolic phospholipase A2 catalytic domain"/>
    <property type="match status" value="2"/>
</dbReference>
<evidence type="ECO:0000259" key="5">
    <source>
        <dbReference type="PROSITE" id="PS51635"/>
    </source>
</evidence>
<dbReference type="InterPro" id="IPR021095">
    <property type="entry name" value="DUF3734"/>
</dbReference>
<organism evidence="6 7">
    <name type="scientific">Aquicella lusitana</name>
    <dbReference type="NCBI Taxonomy" id="254246"/>
    <lineage>
        <taxon>Bacteria</taxon>
        <taxon>Pseudomonadati</taxon>
        <taxon>Pseudomonadota</taxon>
        <taxon>Gammaproteobacteria</taxon>
        <taxon>Legionellales</taxon>
        <taxon>Coxiellaceae</taxon>
        <taxon>Aquicella</taxon>
    </lineage>
</organism>
<feature type="active site" description="Proton acceptor" evidence="4">
    <location>
        <position position="207"/>
    </location>
</feature>